<reference evidence="1" key="1">
    <citation type="submission" date="2020-08" db="EMBL/GenBank/DDBJ databases">
        <title>Multicomponent nature underlies the extraordinary mechanical properties of spider dragline silk.</title>
        <authorList>
            <person name="Kono N."/>
            <person name="Nakamura H."/>
            <person name="Mori M."/>
            <person name="Yoshida Y."/>
            <person name="Ohtoshi R."/>
            <person name="Malay A.D."/>
            <person name="Moran D.A.P."/>
            <person name="Tomita M."/>
            <person name="Numata K."/>
            <person name="Arakawa K."/>
        </authorList>
    </citation>
    <scope>NUCLEOTIDE SEQUENCE</scope>
</reference>
<name>A0A8X6R9P0_TRICX</name>
<dbReference type="Proteomes" id="UP000887159">
    <property type="component" value="Unassembled WGS sequence"/>
</dbReference>
<dbReference type="EMBL" id="BMAU01021057">
    <property type="protein sequence ID" value="GFX88669.1"/>
    <property type="molecule type" value="Genomic_DNA"/>
</dbReference>
<protein>
    <submittedName>
        <fullName evidence="1">Uncharacterized protein</fullName>
    </submittedName>
</protein>
<proteinExistence type="predicted"/>
<dbReference type="AlphaFoldDB" id="A0A8X6R9P0"/>
<comment type="caution">
    <text evidence="1">The sequence shown here is derived from an EMBL/GenBank/DDBJ whole genome shotgun (WGS) entry which is preliminary data.</text>
</comment>
<evidence type="ECO:0000313" key="2">
    <source>
        <dbReference type="Proteomes" id="UP000887159"/>
    </source>
</evidence>
<gene>
    <name evidence="1" type="ORF">TNCV_832991</name>
</gene>
<accession>A0A8X6R9P0</accession>
<evidence type="ECO:0000313" key="1">
    <source>
        <dbReference type="EMBL" id="GFX88669.1"/>
    </source>
</evidence>
<sequence>MSLLRGAEEDTRGILGFDIVTCSLKLSASQTLAGWRSWYVTSLLFPRLWARPRPKSVDIPDAENRQRSYGYTAGKISLECPFGLDALGKIKLPSTNFVSAELMCLPLGKKLGVKIACGNWYRLKVAALKSSLGMD</sequence>
<organism evidence="1 2">
    <name type="scientific">Trichonephila clavipes</name>
    <name type="common">Golden silk orbweaver</name>
    <name type="synonym">Nephila clavipes</name>
    <dbReference type="NCBI Taxonomy" id="2585209"/>
    <lineage>
        <taxon>Eukaryota</taxon>
        <taxon>Metazoa</taxon>
        <taxon>Ecdysozoa</taxon>
        <taxon>Arthropoda</taxon>
        <taxon>Chelicerata</taxon>
        <taxon>Arachnida</taxon>
        <taxon>Araneae</taxon>
        <taxon>Araneomorphae</taxon>
        <taxon>Entelegynae</taxon>
        <taxon>Araneoidea</taxon>
        <taxon>Nephilidae</taxon>
        <taxon>Trichonephila</taxon>
    </lineage>
</organism>
<keyword evidence="2" id="KW-1185">Reference proteome</keyword>